<reference evidence="4 5" key="1">
    <citation type="submission" date="2019-07" db="EMBL/GenBank/DDBJ databases">
        <title>Qingshengfaniella alkalisoli gen. nov., sp. nov., isolated from saline soil.</title>
        <authorList>
            <person name="Xu L."/>
            <person name="Huang X.-X."/>
            <person name="Sun J.-Q."/>
        </authorList>
    </citation>
    <scope>NUCLEOTIDE SEQUENCE [LARGE SCALE GENOMIC DNA]</scope>
    <source>
        <strain evidence="4 5">DSM 27279</strain>
    </source>
</reference>
<dbReference type="GO" id="GO:0006096">
    <property type="term" value="P:glycolytic process"/>
    <property type="evidence" value="ECO:0007669"/>
    <property type="project" value="UniProtKB-KW"/>
</dbReference>
<evidence type="ECO:0000313" key="4">
    <source>
        <dbReference type="EMBL" id="TSH88467.1"/>
    </source>
</evidence>
<proteinExistence type="predicted"/>
<protein>
    <submittedName>
        <fullName evidence="4">MurR/RpiR family transcriptional regulator</fullName>
    </submittedName>
</protein>
<dbReference type="PROSITE" id="PS51071">
    <property type="entry name" value="HTH_RPIR"/>
    <property type="match status" value="1"/>
</dbReference>
<dbReference type="InterPro" id="IPR046348">
    <property type="entry name" value="SIS_dom_sf"/>
</dbReference>
<dbReference type="InterPro" id="IPR036388">
    <property type="entry name" value="WH-like_DNA-bd_sf"/>
</dbReference>
<dbReference type="Proteomes" id="UP000318405">
    <property type="component" value="Unassembled WGS sequence"/>
</dbReference>
<dbReference type="InterPro" id="IPR047640">
    <property type="entry name" value="RpiR-like"/>
</dbReference>
<keyword evidence="5" id="KW-1185">Reference proteome</keyword>
<name>A0A556A6G9_9BURK</name>
<evidence type="ECO:0000259" key="3">
    <source>
        <dbReference type="PROSITE" id="PS51071"/>
    </source>
</evidence>
<dbReference type="GO" id="GO:0003700">
    <property type="term" value="F:DNA-binding transcription factor activity"/>
    <property type="evidence" value="ECO:0007669"/>
    <property type="project" value="InterPro"/>
</dbReference>
<accession>A0A556A6G9</accession>
<dbReference type="EMBL" id="VLTJ01000044">
    <property type="protein sequence ID" value="TSH88467.1"/>
    <property type="molecule type" value="Genomic_DNA"/>
</dbReference>
<organism evidence="4 5">
    <name type="scientific">Verticiella sediminum</name>
    <dbReference type="NCBI Taxonomy" id="1247510"/>
    <lineage>
        <taxon>Bacteria</taxon>
        <taxon>Pseudomonadati</taxon>
        <taxon>Pseudomonadota</taxon>
        <taxon>Betaproteobacteria</taxon>
        <taxon>Burkholderiales</taxon>
        <taxon>Alcaligenaceae</taxon>
        <taxon>Verticiella</taxon>
    </lineage>
</organism>
<sequence length="393" mass="43167">MCKAYASFAAKLASNVLGSGIRVPNIDRIGINIPVGDVLKSDAGRLERSCGAASKRCGLQALRTFPVRGRSSMRRCRRPCRRMKPGQCMNMDDATPLQQRIPAHWDGLSASERKLAHLLMQPGFSLTGFQAAELAALAEVSRACTARFFQKIGYEGFHQARRLERDLSGNSPLERTPAAGKPPAKGRRRAADAPRGAQAWQEHTRAQKEQLDDLHGAVGATQIDAAVGLLFKAPRVYVLGLRASHVLATYAQALWLQLRHDVHLLGDAAARPSELLSQVRPGDLLVAFDFRRRSSQLLPLMRAAARREARQLLVSDTAISDAVKLADASLCCPNPRHYLFDSHIAAFSLIHFVSTQIAARYPQQVRRRLADIEDLHNQLADIEGPRGAASTRT</sequence>
<dbReference type="Pfam" id="PF01380">
    <property type="entry name" value="SIS"/>
    <property type="match status" value="1"/>
</dbReference>
<dbReference type="Gene3D" id="3.40.50.10490">
    <property type="entry name" value="Glucose-6-phosphate isomerase like protein, domain 1"/>
    <property type="match status" value="1"/>
</dbReference>
<evidence type="ECO:0000256" key="1">
    <source>
        <dbReference type="ARBA" id="ARBA00023152"/>
    </source>
</evidence>
<feature type="domain" description="HTH rpiR-type" evidence="3">
    <location>
        <begin position="95"/>
        <end position="171"/>
    </location>
</feature>
<dbReference type="PANTHER" id="PTHR30514">
    <property type="entry name" value="GLUCOKINASE"/>
    <property type="match status" value="1"/>
</dbReference>
<comment type="caution">
    <text evidence="4">The sequence shown here is derived from an EMBL/GenBank/DDBJ whole genome shotgun (WGS) entry which is preliminary data.</text>
</comment>
<dbReference type="InterPro" id="IPR000281">
    <property type="entry name" value="HTH_RpiR"/>
</dbReference>
<dbReference type="SUPFAM" id="SSF53697">
    <property type="entry name" value="SIS domain"/>
    <property type="match status" value="1"/>
</dbReference>
<dbReference type="Gene3D" id="1.10.10.10">
    <property type="entry name" value="Winged helix-like DNA-binding domain superfamily/Winged helix DNA-binding domain"/>
    <property type="match status" value="1"/>
</dbReference>
<dbReference type="InterPro" id="IPR001347">
    <property type="entry name" value="SIS_dom"/>
</dbReference>
<keyword evidence="1" id="KW-0324">Glycolysis</keyword>
<dbReference type="PANTHER" id="PTHR30514:SF18">
    <property type="entry name" value="RPIR-FAMILY TRANSCRIPTIONAL REGULATOR"/>
    <property type="match status" value="1"/>
</dbReference>
<evidence type="ECO:0000313" key="5">
    <source>
        <dbReference type="Proteomes" id="UP000318405"/>
    </source>
</evidence>
<dbReference type="GO" id="GO:0097367">
    <property type="term" value="F:carbohydrate derivative binding"/>
    <property type="evidence" value="ECO:0007669"/>
    <property type="project" value="InterPro"/>
</dbReference>
<dbReference type="SUPFAM" id="SSF46689">
    <property type="entry name" value="Homeodomain-like"/>
    <property type="match status" value="1"/>
</dbReference>
<dbReference type="InterPro" id="IPR009057">
    <property type="entry name" value="Homeodomain-like_sf"/>
</dbReference>
<gene>
    <name evidence="4" type="ORF">FOZ76_26660</name>
</gene>
<dbReference type="AlphaFoldDB" id="A0A556A6G9"/>
<evidence type="ECO:0000256" key="2">
    <source>
        <dbReference type="SAM" id="MobiDB-lite"/>
    </source>
</evidence>
<feature type="region of interest" description="Disordered" evidence="2">
    <location>
        <begin position="166"/>
        <end position="208"/>
    </location>
</feature>
<dbReference type="OrthoDB" id="8960173at2"/>
<dbReference type="GO" id="GO:0003677">
    <property type="term" value="F:DNA binding"/>
    <property type="evidence" value="ECO:0007669"/>
    <property type="project" value="InterPro"/>
</dbReference>
<dbReference type="Pfam" id="PF01418">
    <property type="entry name" value="HTH_6"/>
    <property type="match status" value="1"/>
</dbReference>